<accession>A0A811URE3</accession>
<proteinExistence type="predicted"/>
<reference evidence="1" key="1">
    <citation type="submission" date="2020-11" db="EMBL/GenBank/DDBJ databases">
        <authorList>
            <person name="Whitehead M."/>
        </authorList>
    </citation>
    <scope>NUCLEOTIDE SEQUENCE</scope>
    <source>
        <strain evidence="1">EGII</strain>
    </source>
</reference>
<name>A0A811URE3_CERCA</name>
<evidence type="ECO:0000313" key="1">
    <source>
        <dbReference type="EMBL" id="CAD7000475.1"/>
    </source>
</evidence>
<sequence length="151" mass="16552">MLTTQPSTLHAAVGEDGQSYLVPLGLLKQIKRNTIYKCHNGYGPTALCDPANARERITACRLVHRSNSPSTAAMQQQQQQQNQHKATGTSQTKVKAVRLCTLYADRLAIATTPSARLLLLPTYYLCFTTLCEFLQPNSLPCSVLCWLTGAA</sequence>
<protein>
    <submittedName>
        <fullName evidence="1">(Mediterranean fruit fly) hypothetical protein</fullName>
    </submittedName>
</protein>
<organism evidence="1 2">
    <name type="scientific">Ceratitis capitata</name>
    <name type="common">Mediterranean fruit fly</name>
    <name type="synonym">Tephritis capitata</name>
    <dbReference type="NCBI Taxonomy" id="7213"/>
    <lineage>
        <taxon>Eukaryota</taxon>
        <taxon>Metazoa</taxon>
        <taxon>Ecdysozoa</taxon>
        <taxon>Arthropoda</taxon>
        <taxon>Hexapoda</taxon>
        <taxon>Insecta</taxon>
        <taxon>Pterygota</taxon>
        <taxon>Neoptera</taxon>
        <taxon>Endopterygota</taxon>
        <taxon>Diptera</taxon>
        <taxon>Brachycera</taxon>
        <taxon>Muscomorpha</taxon>
        <taxon>Tephritoidea</taxon>
        <taxon>Tephritidae</taxon>
        <taxon>Ceratitis</taxon>
        <taxon>Ceratitis</taxon>
    </lineage>
</organism>
<gene>
    <name evidence="1" type="ORF">CCAP1982_LOCUS8954</name>
</gene>
<dbReference type="EMBL" id="CAJHJT010000012">
    <property type="protein sequence ID" value="CAD7000475.1"/>
    <property type="molecule type" value="Genomic_DNA"/>
</dbReference>
<dbReference type="AlphaFoldDB" id="A0A811URE3"/>
<comment type="caution">
    <text evidence="1">The sequence shown here is derived from an EMBL/GenBank/DDBJ whole genome shotgun (WGS) entry which is preliminary data.</text>
</comment>
<keyword evidence="2" id="KW-1185">Reference proteome</keyword>
<dbReference type="Proteomes" id="UP000606786">
    <property type="component" value="Unassembled WGS sequence"/>
</dbReference>
<evidence type="ECO:0000313" key="2">
    <source>
        <dbReference type="Proteomes" id="UP000606786"/>
    </source>
</evidence>